<gene>
    <name evidence="1" type="ORF">UH38_20075</name>
</gene>
<dbReference type="OrthoDB" id="580846at2"/>
<organism evidence="1 2">
    <name type="scientific">Aliterella atlantica CENA595</name>
    <dbReference type="NCBI Taxonomy" id="1618023"/>
    <lineage>
        <taxon>Bacteria</taxon>
        <taxon>Bacillati</taxon>
        <taxon>Cyanobacteriota</taxon>
        <taxon>Cyanophyceae</taxon>
        <taxon>Chroococcidiopsidales</taxon>
        <taxon>Aliterellaceae</taxon>
        <taxon>Aliterella</taxon>
    </lineage>
</organism>
<accession>A0A0D8ZNJ7</accession>
<evidence type="ECO:0000313" key="2">
    <source>
        <dbReference type="Proteomes" id="UP000032452"/>
    </source>
</evidence>
<dbReference type="EMBL" id="JYON01000028">
    <property type="protein sequence ID" value="KJH70054.1"/>
    <property type="molecule type" value="Genomic_DNA"/>
</dbReference>
<comment type="caution">
    <text evidence="1">The sequence shown here is derived from an EMBL/GenBank/DDBJ whole genome shotgun (WGS) entry which is preliminary data.</text>
</comment>
<name>A0A0D8ZNJ7_9CYAN</name>
<dbReference type="STRING" id="1618023.UH38_20075"/>
<reference evidence="1 2" key="1">
    <citation type="submission" date="2015-02" db="EMBL/GenBank/DDBJ databases">
        <title>Draft genome of a novel marine cyanobacterium (Chroococcales) isolated from South Atlantic Ocean.</title>
        <authorList>
            <person name="Rigonato J."/>
            <person name="Alvarenga D.O."/>
            <person name="Branco L.H."/>
            <person name="Varani A.M."/>
            <person name="Brandini F.P."/>
            <person name="Fiore M.F."/>
        </authorList>
    </citation>
    <scope>NUCLEOTIDE SEQUENCE [LARGE SCALE GENOMIC DNA]</scope>
    <source>
        <strain evidence="1 2">CENA595</strain>
    </source>
</reference>
<proteinExistence type="predicted"/>
<keyword evidence="2" id="KW-1185">Reference proteome</keyword>
<protein>
    <submittedName>
        <fullName evidence="1">Uncharacterized protein</fullName>
    </submittedName>
</protein>
<sequence>MRKKTFRLQLASKVQQRISRCRASLPDILFALIQDSQCAKASQVAIATPTIEGKTWLAIADDGEDVFASNASSLVNSKRASKDTYCLGFAREISLYNLFSRGAIIESKKLSITLAPENFPVNKDVQMRSSNIERGTKISFPITANEISELLRIVNCLSIFSPVEIVLNGSKFARNERVLAQV</sequence>
<dbReference type="Proteomes" id="UP000032452">
    <property type="component" value="Unassembled WGS sequence"/>
</dbReference>
<dbReference type="AlphaFoldDB" id="A0A0D8ZNJ7"/>
<evidence type="ECO:0000313" key="1">
    <source>
        <dbReference type="EMBL" id="KJH70054.1"/>
    </source>
</evidence>
<dbReference type="RefSeq" id="WP_045056480.1">
    <property type="nucleotide sequence ID" value="NZ_CAWMDP010000024.1"/>
</dbReference>